<keyword evidence="12" id="KW-1185">Reference proteome</keyword>
<dbReference type="SUPFAM" id="SSF81296">
    <property type="entry name" value="E set domains"/>
    <property type="match status" value="1"/>
</dbReference>
<feature type="transmembrane region" description="Helical" evidence="9">
    <location>
        <begin position="15"/>
        <end position="37"/>
    </location>
</feature>
<evidence type="ECO:0000259" key="10">
    <source>
        <dbReference type="PROSITE" id="PS50076"/>
    </source>
</evidence>
<dbReference type="InterPro" id="IPR036869">
    <property type="entry name" value="J_dom_sf"/>
</dbReference>
<dbReference type="GO" id="GO:0006614">
    <property type="term" value="P:SRP-dependent cotranslational protein targeting to membrane"/>
    <property type="evidence" value="ECO:0007669"/>
    <property type="project" value="TreeGrafter"/>
</dbReference>
<evidence type="ECO:0000256" key="1">
    <source>
        <dbReference type="ARBA" id="ARBA00004477"/>
    </source>
</evidence>
<dbReference type="EMBL" id="CAJZBQ010000057">
    <property type="protein sequence ID" value="CAG9334057.1"/>
    <property type="molecule type" value="Genomic_DNA"/>
</dbReference>
<keyword evidence="4" id="KW-0256">Endoplasmic reticulum</keyword>
<dbReference type="InterPro" id="IPR035892">
    <property type="entry name" value="C2_domain_sf"/>
</dbReference>
<evidence type="ECO:0000313" key="11">
    <source>
        <dbReference type="EMBL" id="CAG9334057.1"/>
    </source>
</evidence>
<name>A0AAU9K784_9CILI</name>
<dbReference type="Pfam" id="PF02889">
    <property type="entry name" value="Sec63"/>
    <property type="match status" value="1"/>
</dbReference>
<evidence type="ECO:0000256" key="4">
    <source>
        <dbReference type="ARBA" id="ARBA00022824"/>
    </source>
</evidence>
<evidence type="ECO:0000256" key="5">
    <source>
        <dbReference type="ARBA" id="ARBA00022927"/>
    </source>
</evidence>
<keyword evidence="8" id="KW-0143">Chaperone</keyword>
<dbReference type="SMART" id="SM00271">
    <property type="entry name" value="DnaJ"/>
    <property type="match status" value="1"/>
</dbReference>
<protein>
    <recommendedName>
        <fullName evidence="10">J domain-containing protein</fullName>
    </recommendedName>
</protein>
<dbReference type="InterPro" id="IPR004179">
    <property type="entry name" value="Sec63-dom"/>
</dbReference>
<keyword evidence="7 9" id="KW-0472">Membrane</keyword>
<dbReference type="InterPro" id="IPR014756">
    <property type="entry name" value="Ig_E-set"/>
</dbReference>
<organism evidence="11 12">
    <name type="scientific">Blepharisma stoltei</name>
    <dbReference type="NCBI Taxonomy" id="1481888"/>
    <lineage>
        <taxon>Eukaryota</taxon>
        <taxon>Sar</taxon>
        <taxon>Alveolata</taxon>
        <taxon>Ciliophora</taxon>
        <taxon>Postciliodesmatophora</taxon>
        <taxon>Heterotrichea</taxon>
        <taxon>Heterotrichida</taxon>
        <taxon>Blepharismidae</taxon>
        <taxon>Blepharisma</taxon>
    </lineage>
</organism>
<dbReference type="GO" id="GO:0008320">
    <property type="term" value="F:protein transmembrane transporter activity"/>
    <property type="evidence" value="ECO:0007669"/>
    <property type="project" value="TreeGrafter"/>
</dbReference>
<evidence type="ECO:0000256" key="8">
    <source>
        <dbReference type="ARBA" id="ARBA00023186"/>
    </source>
</evidence>
<keyword evidence="2" id="KW-0813">Transport</keyword>
<accession>A0AAU9K784</accession>
<gene>
    <name evidence="11" type="ORF">BSTOLATCC_MIC59859</name>
</gene>
<dbReference type="PANTHER" id="PTHR24075">
    <property type="entry name" value="SEC63 DOMAIN-CONTAINING"/>
    <property type="match status" value="1"/>
</dbReference>
<evidence type="ECO:0000256" key="7">
    <source>
        <dbReference type="ARBA" id="ARBA00023136"/>
    </source>
</evidence>
<sequence>MPKQYRSINHDDTAFLYFSALILLLMLLPVLYHFILYKIFKKKQTEKKNENLQQCICAFCEDKREKCRVKPTFGKAGVFQLVYIVTVGYLLLYTIESIKLDQTPQEIFDPYEILGIGEGSSEKEIKAAFRSLSKVYHPDKNPDYEEKYITIVKAYQSLTNEEAKRNLIKYGHPDGPQRRIFSIGLPEFLVNPENKVPVLIGFLIMILGIPISVIIWLSCGQKKDKNGVFENNKHIYAELLDTSSDFLDILYIIANSEEFSKLPLIEETEIEQIKAEFSEILREKSKDWSVSHLKTVLLLLSHINRKALSAPLQNQQDFILLHTPNILNSIIELGFILSVYVKDSKVSKINLFKKIIEVSQCITQGLPENSNELRMVPYLNDSKIINNLKTKRINTISDLKKNLDVLQNFQIKSLEDVKLSLQYFPEMEASVSACVKDEEDIRYGDIVTVSIIINKANIKENEKTGQVHSWLPFMKNEKYWVLISDPKTGQIYYVRSLEAIDKITVHEGFRFHAKDDFPSFKNNKISLEVNAISDSYLGAGVSLPLDIEVDPEQSETANYSDED</sequence>
<feature type="transmembrane region" description="Helical" evidence="9">
    <location>
        <begin position="73"/>
        <end position="95"/>
    </location>
</feature>
<dbReference type="SUPFAM" id="SSF46565">
    <property type="entry name" value="Chaperone J-domain"/>
    <property type="match status" value="1"/>
</dbReference>
<dbReference type="GO" id="GO:0003723">
    <property type="term" value="F:RNA binding"/>
    <property type="evidence" value="ECO:0007669"/>
    <property type="project" value="TreeGrafter"/>
</dbReference>
<dbReference type="Gene3D" id="1.10.287.110">
    <property type="entry name" value="DnaJ domain"/>
    <property type="match status" value="1"/>
</dbReference>
<comment type="caution">
    <text evidence="11">The sequence shown here is derived from an EMBL/GenBank/DDBJ whole genome shotgun (WGS) entry which is preliminary data.</text>
</comment>
<dbReference type="GO" id="GO:0006620">
    <property type="term" value="P:post-translational protein targeting to endoplasmic reticulum membrane"/>
    <property type="evidence" value="ECO:0007669"/>
    <property type="project" value="TreeGrafter"/>
</dbReference>
<dbReference type="PANTHER" id="PTHR24075:SF0">
    <property type="entry name" value="TRANSLOCATION PROTEIN SEC63 HOMOLOG"/>
    <property type="match status" value="1"/>
</dbReference>
<dbReference type="Pfam" id="PF00226">
    <property type="entry name" value="DnaJ"/>
    <property type="match status" value="1"/>
</dbReference>
<dbReference type="SMART" id="SM00973">
    <property type="entry name" value="Sec63"/>
    <property type="match status" value="1"/>
</dbReference>
<evidence type="ECO:0000313" key="12">
    <source>
        <dbReference type="Proteomes" id="UP001162131"/>
    </source>
</evidence>
<dbReference type="GO" id="GO:0031207">
    <property type="term" value="C:Sec62/Sec63 complex"/>
    <property type="evidence" value="ECO:0007669"/>
    <property type="project" value="TreeGrafter"/>
</dbReference>
<dbReference type="PRINTS" id="PR00625">
    <property type="entry name" value="JDOMAIN"/>
</dbReference>
<dbReference type="Gene3D" id="2.60.40.150">
    <property type="entry name" value="C2 domain"/>
    <property type="match status" value="1"/>
</dbReference>
<comment type="subcellular location">
    <subcellularLocation>
        <location evidence="1">Endoplasmic reticulum membrane</location>
        <topology evidence="1">Multi-pass membrane protein</topology>
    </subcellularLocation>
</comment>
<dbReference type="Gene3D" id="1.10.3380.10">
    <property type="entry name" value="Sec63 N-terminal domain-like domain"/>
    <property type="match status" value="1"/>
</dbReference>
<keyword evidence="5" id="KW-0653">Protein transport</keyword>
<keyword evidence="6 9" id="KW-1133">Transmembrane helix</keyword>
<proteinExistence type="predicted"/>
<dbReference type="Proteomes" id="UP001162131">
    <property type="component" value="Unassembled WGS sequence"/>
</dbReference>
<dbReference type="SUPFAM" id="SSF158702">
    <property type="entry name" value="Sec63 N-terminal domain-like"/>
    <property type="match status" value="1"/>
</dbReference>
<dbReference type="InterPro" id="IPR001623">
    <property type="entry name" value="DnaJ_domain"/>
</dbReference>
<evidence type="ECO:0000256" key="6">
    <source>
        <dbReference type="ARBA" id="ARBA00022989"/>
    </source>
</evidence>
<dbReference type="PROSITE" id="PS50076">
    <property type="entry name" value="DNAJ_2"/>
    <property type="match status" value="1"/>
</dbReference>
<feature type="domain" description="J" evidence="10">
    <location>
        <begin position="109"/>
        <end position="171"/>
    </location>
</feature>
<evidence type="ECO:0000256" key="2">
    <source>
        <dbReference type="ARBA" id="ARBA00022448"/>
    </source>
</evidence>
<evidence type="ECO:0000256" key="9">
    <source>
        <dbReference type="SAM" id="Phobius"/>
    </source>
</evidence>
<dbReference type="CDD" id="cd06257">
    <property type="entry name" value="DnaJ"/>
    <property type="match status" value="1"/>
</dbReference>
<keyword evidence="3 9" id="KW-0812">Transmembrane</keyword>
<reference evidence="11" key="1">
    <citation type="submission" date="2021-09" db="EMBL/GenBank/DDBJ databases">
        <authorList>
            <consortium name="AG Swart"/>
            <person name="Singh M."/>
            <person name="Singh A."/>
            <person name="Seah K."/>
            <person name="Emmerich C."/>
        </authorList>
    </citation>
    <scope>NUCLEOTIDE SEQUENCE</scope>
    <source>
        <strain evidence="11">ATCC30299</strain>
    </source>
</reference>
<feature type="transmembrane region" description="Helical" evidence="9">
    <location>
        <begin position="196"/>
        <end position="217"/>
    </location>
</feature>
<dbReference type="AlphaFoldDB" id="A0AAU9K784"/>
<evidence type="ECO:0000256" key="3">
    <source>
        <dbReference type="ARBA" id="ARBA00022692"/>
    </source>
</evidence>